<evidence type="ECO:0000313" key="1">
    <source>
        <dbReference type="EMBL" id="MBD2501984.1"/>
    </source>
</evidence>
<accession>A0ABR8D469</accession>
<dbReference type="EMBL" id="JACJSG010000019">
    <property type="protein sequence ID" value="MBD2501984.1"/>
    <property type="molecule type" value="Genomic_DNA"/>
</dbReference>
<dbReference type="Proteomes" id="UP000661112">
    <property type="component" value="Unassembled WGS sequence"/>
</dbReference>
<sequence length="137" mass="15973">MAFAAFGLDKYAHDLVFQYRNDDRETINQVHKMRATVAYGLERFWGEQLRLEGRKAQYWADTWTKLVHIMAEADMTIPNHDDVETMANALWDSQIFSIAHRKVTLAILTQLCDCMVWWTQRYKPTANIGNNSGDDDE</sequence>
<gene>
    <name evidence="1" type="ORF">H6G83_15440</name>
</gene>
<name>A0ABR8D469_9NOST</name>
<organism evidence="1 2">
    <name type="scientific">Anabaena azotica FACHB-119</name>
    <dbReference type="NCBI Taxonomy" id="947527"/>
    <lineage>
        <taxon>Bacteria</taxon>
        <taxon>Bacillati</taxon>
        <taxon>Cyanobacteriota</taxon>
        <taxon>Cyanophyceae</taxon>
        <taxon>Nostocales</taxon>
        <taxon>Nostocaceae</taxon>
        <taxon>Anabaena</taxon>
        <taxon>Anabaena azotica</taxon>
    </lineage>
</organism>
<keyword evidence="2" id="KW-1185">Reference proteome</keyword>
<comment type="caution">
    <text evidence="1">The sequence shown here is derived from an EMBL/GenBank/DDBJ whole genome shotgun (WGS) entry which is preliminary data.</text>
</comment>
<reference evidence="1 2" key="1">
    <citation type="journal article" date="2020" name="ISME J.">
        <title>Comparative genomics reveals insights into cyanobacterial evolution and habitat adaptation.</title>
        <authorList>
            <person name="Chen M.Y."/>
            <person name="Teng W.K."/>
            <person name="Zhao L."/>
            <person name="Hu C.X."/>
            <person name="Zhou Y.K."/>
            <person name="Han B.P."/>
            <person name="Song L.R."/>
            <person name="Shu W.S."/>
        </authorList>
    </citation>
    <scope>NUCLEOTIDE SEQUENCE [LARGE SCALE GENOMIC DNA]</scope>
    <source>
        <strain evidence="1 2">FACHB-119</strain>
    </source>
</reference>
<evidence type="ECO:0000313" key="2">
    <source>
        <dbReference type="Proteomes" id="UP000661112"/>
    </source>
</evidence>
<proteinExistence type="predicted"/>
<protein>
    <submittedName>
        <fullName evidence="1">Uncharacterized protein</fullName>
    </submittedName>
</protein>
<dbReference type="RefSeq" id="WP_190473783.1">
    <property type="nucleotide sequence ID" value="NZ_JACJSG010000019.1"/>
</dbReference>